<name>A0ABD2MYF1_9CUCU</name>
<accession>A0ABD2MYF1</accession>
<evidence type="ECO:0000256" key="5">
    <source>
        <dbReference type="PROSITE-ProRule" id="PRU00309"/>
    </source>
</evidence>
<keyword evidence="1" id="KW-0479">Metal-binding</keyword>
<dbReference type="Proteomes" id="UP001516400">
    <property type="component" value="Unassembled WGS sequence"/>
</dbReference>
<evidence type="ECO:0000256" key="2">
    <source>
        <dbReference type="ARBA" id="ARBA00022771"/>
    </source>
</evidence>
<dbReference type="InterPro" id="IPR006612">
    <property type="entry name" value="THAP_Znf"/>
</dbReference>
<evidence type="ECO:0000256" key="3">
    <source>
        <dbReference type="ARBA" id="ARBA00022833"/>
    </source>
</evidence>
<keyword evidence="4 5" id="KW-0238">DNA-binding</keyword>
<dbReference type="EMBL" id="JABFTP020000042">
    <property type="protein sequence ID" value="KAL3271237.1"/>
    <property type="molecule type" value="Genomic_DNA"/>
</dbReference>
<keyword evidence="3" id="KW-0862">Zinc</keyword>
<gene>
    <name evidence="7" type="ORF">HHI36_021731</name>
</gene>
<keyword evidence="8" id="KW-1185">Reference proteome</keyword>
<reference evidence="7 8" key="1">
    <citation type="journal article" date="2021" name="BMC Biol.">
        <title>Horizontally acquired antibacterial genes associated with adaptive radiation of ladybird beetles.</title>
        <authorList>
            <person name="Li H.S."/>
            <person name="Tang X.F."/>
            <person name="Huang Y.H."/>
            <person name="Xu Z.Y."/>
            <person name="Chen M.L."/>
            <person name="Du X.Y."/>
            <person name="Qiu B.Y."/>
            <person name="Chen P.T."/>
            <person name="Zhang W."/>
            <person name="Slipinski A."/>
            <person name="Escalona H.E."/>
            <person name="Waterhouse R.M."/>
            <person name="Zwick A."/>
            <person name="Pang H."/>
        </authorList>
    </citation>
    <scope>NUCLEOTIDE SEQUENCE [LARGE SCALE GENOMIC DNA]</scope>
    <source>
        <strain evidence="7">SYSU2018</strain>
    </source>
</reference>
<keyword evidence="2 5" id="KW-0863">Zinc-finger</keyword>
<comment type="caution">
    <text evidence="7">The sequence shown here is derived from an EMBL/GenBank/DDBJ whole genome shotgun (WGS) entry which is preliminary data.</text>
</comment>
<dbReference type="GO" id="GO:0003677">
    <property type="term" value="F:DNA binding"/>
    <property type="evidence" value="ECO:0007669"/>
    <property type="project" value="UniProtKB-UniRule"/>
</dbReference>
<feature type="domain" description="THAP-type" evidence="6">
    <location>
        <begin position="9"/>
        <end position="89"/>
    </location>
</feature>
<dbReference type="SUPFAM" id="SSF57716">
    <property type="entry name" value="Glucocorticoid receptor-like (DNA-binding domain)"/>
    <property type="match status" value="1"/>
</dbReference>
<evidence type="ECO:0000256" key="1">
    <source>
        <dbReference type="ARBA" id="ARBA00022723"/>
    </source>
</evidence>
<dbReference type="AlphaFoldDB" id="A0ABD2MYF1"/>
<dbReference type="Pfam" id="PF05485">
    <property type="entry name" value="THAP"/>
    <property type="match status" value="1"/>
</dbReference>
<evidence type="ECO:0000313" key="8">
    <source>
        <dbReference type="Proteomes" id="UP001516400"/>
    </source>
</evidence>
<evidence type="ECO:0000313" key="7">
    <source>
        <dbReference type="EMBL" id="KAL3271237.1"/>
    </source>
</evidence>
<dbReference type="SMART" id="SM00980">
    <property type="entry name" value="THAP"/>
    <property type="match status" value="1"/>
</dbReference>
<evidence type="ECO:0000259" key="6">
    <source>
        <dbReference type="PROSITE" id="PS50950"/>
    </source>
</evidence>
<organism evidence="7 8">
    <name type="scientific">Cryptolaemus montrouzieri</name>
    <dbReference type="NCBI Taxonomy" id="559131"/>
    <lineage>
        <taxon>Eukaryota</taxon>
        <taxon>Metazoa</taxon>
        <taxon>Ecdysozoa</taxon>
        <taxon>Arthropoda</taxon>
        <taxon>Hexapoda</taxon>
        <taxon>Insecta</taxon>
        <taxon>Pterygota</taxon>
        <taxon>Neoptera</taxon>
        <taxon>Endopterygota</taxon>
        <taxon>Coleoptera</taxon>
        <taxon>Polyphaga</taxon>
        <taxon>Cucujiformia</taxon>
        <taxon>Coccinelloidea</taxon>
        <taxon>Coccinellidae</taxon>
        <taxon>Scymninae</taxon>
        <taxon>Scymnini</taxon>
        <taxon>Cryptolaemus</taxon>
    </lineage>
</organism>
<proteinExistence type="predicted"/>
<sequence length="108" mass="12718">MEDCLSSRRNKKCCVPNCENKHSKRHRFPKSEPEIFEAWLRIIQPKGFEELTRETIYNRYYVCDVHFSNKWSLPGSKRGLVKDALPTLLIPGEICKLLLEINKINNLK</sequence>
<evidence type="ECO:0000256" key="4">
    <source>
        <dbReference type="ARBA" id="ARBA00023125"/>
    </source>
</evidence>
<dbReference type="PROSITE" id="PS50950">
    <property type="entry name" value="ZF_THAP"/>
    <property type="match status" value="1"/>
</dbReference>
<dbReference type="GO" id="GO:0008270">
    <property type="term" value="F:zinc ion binding"/>
    <property type="evidence" value="ECO:0007669"/>
    <property type="project" value="UniProtKB-KW"/>
</dbReference>
<protein>
    <recommendedName>
        <fullName evidence="6">THAP-type domain-containing protein</fullName>
    </recommendedName>
</protein>